<protein>
    <submittedName>
        <fullName evidence="2">ABC transporter permease</fullName>
    </submittedName>
</protein>
<evidence type="ECO:0000313" key="5">
    <source>
        <dbReference type="Proteomes" id="UP001248134"/>
    </source>
</evidence>
<organism evidence="2 5">
    <name type="scientific">Bacillus pseudomycoides</name>
    <dbReference type="NCBI Taxonomy" id="64104"/>
    <lineage>
        <taxon>Bacteria</taxon>
        <taxon>Bacillati</taxon>
        <taxon>Bacillota</taxon>
        <taxon>Bacilli</taxon>
        <taxon>Bacillales</taxon>
        <taxon>Bacillaceae</taxon>
        <taxon>Bacillus</taxon>
        <taxon>Bacillus cereus group</taxon>
    </lineage>
</organism>
<comment type="caution">
    <text evidence="2">The sequence shown here is derived from an EMBL/GenBank/DDBJ whole genome shotgun (WGS) entry which is preliminary data.</text>
</comment>
<feature type="transmembrane region" description="Helical" evidence="1">
    <location>
        <begin position="45"/>
        <end position="69"/>
    </location>
</feature>
<reference evidence="2" key="2">
    <citation type="submission" date="2019-07" db="EMBL/GenBank/DDBJ databases">
        <title>Phylogenomic Reclassification of ATCC Bacillus Strains and Various Taxa within the Genus Bacillus.</title>
        <authorList>
            <person name="Riojas M.A."/>
            <person name="Frank A.M."/>
            <person name="Fenn S.L."/>
            <person name="King S.P."/>
            <person name="Brower S.M."/>
            <person name="Hazbon M.H."/>
        </authorList>
    </citation>
    <scope>NUCLEOTIDE SEQUENCE</scope>
    <source>
        <strain evidence="2">NR-12239</strain>
    </source>
</reference>
<dbReference type="AlphaFoldDB" id="A0AAJ1Z196"/>
<evidence type="ECO:0000313" key="3">
    <source>
        <dbReference type="EMBL" id="PHF02851.1"/>
    </source>
</evidence>
<dbReference type="EMBL" id="NUTL01000025">
    <property type="protein sequence ID" value="PHF02851.1"/>
    <property type="molecule type" value="Genomic_DNA"/>
</dbReference>
<proteinExistence type="predicted"/>
<evidence type="ECO:0000313" key="2">
    <source>
        <dbReference type="EMBL" id="MDR4326508.1"/>
    </source>
</evidence>
<feature type="transmembrane region" description="Helical" evidence="1">
    <location>
        <begin position="12"/>
        <end position="33"/>
    </location>
</feature>
<dbReference type="EMBL" id="VLYX01000009">
    <property type="protein sequence ID" value="MDR4326508.1"/>
    <property type="molecule type" value="Genomic_DNA"/>
</dbReference>
<keyword evidence="1" id="KW-0472">Membrane</keyword>
<sequence length="74" mass="8290">MRFGVGDMGARYIALFVGTIFAFLSSMIVKNVWGNVDNQWASSLFVNVSFLIGMLLIYVASMFLAIGLYKERDL</sequence>
<keyword evidence="1" id="KW-1133">Transmembrane helix</keyword>
<reference evidence="3 4" key="1">
    <citation type="submission" date="2017-09" db="EMBL/GenBank/DDBJ databases">
        <title>Large-scale bioinformatics analysis of Bacillus genomes uncovers conserved roles of natural products in bacterial physiology.</title>
        <authorList>
            <consortium name="Agbiome Team Llc"/>
            <person name="Bleich R.M."/>
            <person name="Grubbs K.J."/>
            <person name="Santa Maria K.C."/>
            <person name="Allen S.E."/>
            <person name="Farag S."/>
            <person name="Shank E.A."/>
            <person name="Bowers A."/>
        </authorList>
    </citation>
    <scope>NUCLEOTIDE SEQUENCE [LARGE SCALE GENOMIC DNA]</scope>
    <source>
        <strain evidence="3 4">AFS037265</strain>
    </source>
</reference>
<evidence type="ECO:0000256" key="1">
    <source>
        <dbReference type="SAM" id="Phobius"/>
    </source>
</evidence>
<keyword evidence="1" id="KW-0812">Transmembrane</keyword>
<dbReference type="Proteomes" id="UP000221918">
    <property type="component" value="Unassembled WGS sequence"/>
</dbReference>
<dbReference type="InterPro" id="IPR025699">
    <property type="entry name" value="ABC2_memb-like"/>
</dbReference>
<evidence type="ECO:0000313" key="4">
    <source>
        <dbReference type="Proteomes" id="UP000221918"/>
    </source>
</evidence>
<accession>A0AAJ1Z196</accession>
<gene>
    <name evidence="3" type="ORF">COF81_05480</name>
    <name evidence="2" type="ORF">FOS08_11360</name>
</gene>
<dbReference type="Pfam" id="PF13346">
    <property type="entry name" value="ABC2_membrane_5"/>
    <property type="match status" value="1"/>
</dbReference>
<dbReference type="Proteomes" id="UP001248134">
    <property type="component" value="Unassembled WGS sequence"/>
</dbReference>
<name>A0AAJ1Z196_9BACI</name>